<dbReference type="KEGG" id="llu:AKJ09_00164"/>
<reference evidence="2 3" key="1">
    <citation type="submission" date="2015-08" db="EMBL/GenBank/DDBJ databases">
        <authorList>
            <person name="Babu N.S."/>
            <person name="Beckwith C.J."/>
            <person name="Beseler K.G."/>
            <person name="Brison A."/>
            <person name="Carone J.V."/>
            <person name="Caskin T.P."/>
            <person name="Diamond M."/>
            <person name="Durham M.E."/>
            <person name="Foxe J.M."/>
            <person name="Go M."/>
            <person name="Henderson B.A."/>
            <person name="Jones I.B."/>
            <person name="McGettigan J.A."/>
            <person name="Micheletti S.J."/>
            <person name="Nasrallah M.E."/>
            <person name="Ortiz D."/>
            <person name="Piller C.R."/>
            <person name="Privatt S.R."/>
            <person name="Schneider S.L."/>
            <person name="Sharp S."/>
            <person name="Smith T.C."/>
            <person name="Stanton J.D."/>
            <person name="Ullery H.E."/>
            <person name="Wilson R.J."/>
            <person name="Serrano M.G."/>
            <person name="Buck G."/>
            <person name="Lee V."/>
            <person name="Wang Y."/>
            <person name="Carvalho R."/>
            <person name="Voegtly L."/>
            <person name="Shi R."/>
            <person name="Duckworth R."/>
            <person name="Johnson A."/>
            <person name="Loviza R."/>
            <person name="Walstead R."/>
            <person name="Shah Z."/>
            <person name="Kiflezghi M."/>
            <person name="Wade K."/>
            <person name="Ball S.L."/>
            <person name="Bradley K.W."/>
            <person name="Asai D.J."/>
            <person name="Bowman C.A."/>
            <person name="Russell D.A."/>
            <person name="Pope W.H."/>
            <person name="Jacobs-Sera D."/>
            <person name="Hendrix R.W."/>
            <person name="Hatfull G.F."/>
        </authorList>
    </citation>
    <scope>NUCLEOTIDE SEQUENCE [LARGE SCALE GENOMIC DNA]</scope>
    <source>
        <strain evidence="2 3">DSM 27648</strain>
    </source>
</reference>
<dbReference type="Proteomes" id="UP000064967">
    <property type="component" value="Chromosome"/>
</dbReference>
<protein>
    <recommendedName>
        <fullName evidence="1">PatA-like N-terminal domain-containing protein</fullName>
    </recommendedName>
</protein>
<dbReference type="STRING" id="1391654.AKJ09_00164"/>
<dbReference type="InterPro" id="IPR025497">
    <property type="entry name" value="PatA-like_N"/>
</dbReference>
<evidence type="ECO:0000313" key="3">
    <source>
        <dbReference type="Proteomes" id="UP000064967"/>
    </source>
</evidence>
<proteinExistence type="predicted"/>
<dbReference type="Pfam" id="PF14332">
    <property type="entry name" value="DUF4388"/>
    <property type="match status" value="1"/>
</dbReference>
<evidence type="ECO:0000313" key="2">
    <source>
        <dbReference type="EMBL" id="AKU93500.1"/>
    </source>
</evidence>
<dbReference type="EMBL" id="CP012333">
    <property type="protein sequence ID" value="AKU93500.1"/>
    <property type="molecule type" value="Genomic_DNA"/>
</dbReference>
<organism evidence="2 3">
    <name type="scientific">Labilithrix luteola</name>
    <dbReference type="NCBI Taxonomy" id="1391654"/>
    <lineage>
        <taxon>Bacteria</taxon>
        <taxon>Pseudomonadati</taxon>
        <taxon>Myxococcota</taxon>
        <taxon>Polyangia</taxon>
        <taxon>Polyangiales</taxon>
        <taxon>Labilitrichaceae</taxon>
        <taxon>Labilithrix</taxon>
    </lineage>
</organism>
<keyword evidence="3" id="KW-1185">Reference proteome</keyword>
<evidence type="ECO:0000259" key="1">
    <source>
        <dbReference type="Pfam" id="PF14332"/>
    </source>
</evidence>
<sequence>MIFDHRPLETLTELASGHASGELICASSSVEVHVYFQNGRVAWATDSGHPLAFTKKLLEGARVDIDVFREILESCRREKRPLGETLITWGVANREEVRAALKHQIDLATTALLNAGPVQTLFLNRSSQFAAYDSSLTFSLEELTGGPRVEAPSVVTSVHERMDRPGLATRLQALVGADWIEVLDGNAVVESLPLPSSASRVSTMLFDATLGDGAELVAIRTGEGTLGGAALAEARSIWCRTSPETTIGALVAGLTSIANDAPPASREVALDPGELWTTASSEEIELLRSFAARIPELRAAFVTDAVAMDHVYGVGRPSISAARTSSLVVARMRALLTAFDAQAARTSPDAARSPRRMMTQEPDFLVFAEELVIEHIHRVVWILLDRSSSKGLGWGHASALGRRLLDSWASRRI</sequence>
<accession>A0A0K1PJ01</accession>
<gene>
    <name evidence="2" type="ORF">AKJ09_00164</name>
</gene>
<feature type="domain" description="PatA-like N-terminal" evidence="1">
    <location>
        <begin position="12"/>
        <end position="133"/>
    </location>
</feature>
<dbReference type="AlphaFoldDB" id="A0A0K1PJ01"/>
<name>A0A0K1PJ01_9BACT</name>